<dbReference type="Proteomes" id="UP000628017">
    <property type="component" value="Unassembled WGS sequence"/>
</dbReference>
<accession>A0A916QWF5</accession>
<evidence type="ECO:0000313" key="1">
    <source>
        <dbReference type="EMBL" id="GGA15964.1"/>
    </source>
</evidence>
<name>A0A916QWF5_9RHOB</name>
<evidence type="ECO:0000313" key="2">
    <source>
        <dbReference type="Proteomes" id="UP000628017"/>
    </source>
</evidence>
<sequence>MDVHMSPEVLEGLRRARTQELERSARLRVVVGEDVYPVLRNWDGGFALSVDAPPLRGTVEFCNGARLLHECLIVCSAQEGAEMVYEYKRLSRVTEGRVLDFEQADNAPVAYLSAPEA</sequence>
<dbReference type="RefSeq" id="WP_188672966.1">
    <property type="nucleotide sequence ID" value="NZ_BMKA01000002.1"/>
</dbReference>
<dbReference type="EMBL" id="BMKA01000002">
    <property type="protein sequence ID" value="GGA15964.1"/>
    <property type="molecule type" value="Genomic_DNA"/>
</dbReference>
<dbReference type="AlphaFoldDB" id="A0A916QWF5"/>
<gene>
    <name evidence="1" type="ORF">GCM10011498_15440</name>
</gene>
<reference evidence="1" key="2">
    <citation type="submission" date="2020-09" db="EMBL/GenBank/DDBJ databases">
        <authorList>
            <person name="Sun Q."/>
            <person name="Zhou Y."/>
        </authorList>
    </citation>
    <scope>NUCLEOTIDE SEQUENCE</scope>
    <source>
        <strain evidence="1">CGMCC 1.15880</strain>
    </source>
</reference>
<organism evidence="1 2">
    <name type="scientific">Neptunicoccus cionae</name>
    <dbReference type="NCBI Taxonomy" id="2035344"/>
    <lineage>
        <taxon>Bacteria</taxon>
        <taxon>Pseudomonadati</taxon>
        <taxon>Pseudomonadota</taxon>
        <taxon>Alphaproteobacteria</taxon>
        <taxon>Rhodobacterales</taxon>
        <taxon>Paracoccaceae</taxon>
        <taxon>Neptunicoccus</taxon>
    </lineage>
</organism>
<reference evidence="1" key="1">
    <citation type="journal article" date="2014" name="Int. J. Syst. Evol. Microbiol.">
        <title>Complete genome sequence of Corynebacterium casei LMG S-19264T (=DSM 44701T), isolated from a smear-ripened cheese.</title>
        <authorList>
            <consortium name="US DOE Joint Genome Institute (JGI-PGF)"/>
            <person name="Walter F."/>
            <person name="Albersmeier A."/>
            <person name="Kalinowski J."/>
            <person name="Ruckert C."/>
        </authorList>
    </citation>
    <scope>NUCLEOTIDE SEQUENCE</scope>
    <source>
        <strain evidence="1">CGMCC 1.15880</strain>
    </source>
</reference>
<proteinExistence type="predicted"/>
<protein>
    <submittedName>
        <fullName evidence="1">Uncharacterized protein</fullName>
    </submittedName>
</protein>
<keyword evidence="2" id="KW-1185">Reference proteome</keyword>
<comment type="caution">
    <text evidence="1">The sequence shown here is derived from an EMBL/GenBank/DDBJ whole genome shotgun (WGS) entry which is preliminary data.</text>
</comment>